<feature type="region of interest" description="Disordered" evidence="1">
    <location>
        <begin position="1"/>
        <end position="48"/>
    </location>
</feature>
<sequence length="119" mass="13041">MTLRFKEEGGKDDASFGGGGRRKMTTSRSGTEKKDDDKQKRDRDTETRWKVANSDPCALCLSFRFLASSKSTLMREGGREGGREGSVEVPVGAKEGGVLKCSGGWHENNFGLVAPHWTE</sequence>
<evidence type="ECO:0000313" key="3">
    <source>
        <dbReference type="Proteomes" id="UP000019335"/>
    </source>
</evidence>
<gene>
    <name evidence="2" type="ORF">Naga_101518g1</name>
</gene>
<feature type="compositionally biased region" description="Basic and acidic residues" evidence="1">
    <location>
        <begin position="30"/>
        <end position="48"/>
    </location>
</feature>
<comment type="caution">
    <text evidence="2">The sequence shown here is derived from an EMBL/GenBank/DDBJ whole genome shotgun (WGS) entry which is preliminary data.</text>
</comment>
<dbReference type="Proteomes" id="UP000019335">
    <property type="component" value="Unassembled WGS sequence"/>
</dbReference>
<protein>
    <submittedName>
        <fullName evidence="2">Uncharacterized protein</fullName>
    </submittedName>
</protein>
<evidence type="ECO:0000313" key="2">
    <source>
        <dbReference type="EMBL" id="EWM21981.1"/>
    </source>
</evidence>
<reference evidence="2 3" key="1">
    <citation type="journal article" date="2014" name="Mol. Plant">
        <title>Chromosome Scale Genome Assembly and Transcriptome Profiling of Nannochloropsis gaditana in Nitrogen Depletion.</title>
        <authorList>
            <person name="Corteggiani Carpinelli E."/>
            <person name="Telatin A."/>
            <person name="Vitulo N."/>
            <person name="Forcato C."/>
            <person name="D'Angelo M."/>
            <person name="Schiavon R."/>
            <person name="Vezzi A."/>
            <person name="Giacometti G.M."/>
            <person name="Morosinotto T."/>
            <person name="Valle G."/>
        </authorList>
    </citation>
    <scope>NUCLEOTIDE SEQUENCE [LARGE SCALE GENOMIC DNA]</scope>
    <source>
        <strain evidence="2 3">B-31</strain>
    </source>
</reference>
<name>W7TNL9_9STRA</name>
<organism evidence="2 3">
    <name type="scientific">Nannochloropsis gaditana</name>
    <dbReference type="NCBI Taxonomy" id="72520"/>
    <lineage>
        <taxon>Eukaryota</taxon>
        <taxon>Sar</taxon>
        <taxon>Stramenopiles</taxon>
        <taxon>Ochrophyta</taxon>
        <taxon>Eustigmatophyceae</taxon>
        <taxon>Eustigmatales</taxon>
        <taxon>Monodopsidaceae</taxon>
        <taxon>Nannochloropsis</taxon>
    </lineage>
</organism>
<feature type="compositionally biased region" description="Basic and acidic residues" evidence="1">
    <location>
        <begin position="1"/>
        <end position="14"/>
    </location>
</feature>
<evidence type="ECO:0000256" key="1">
    <source>
        <dbReference type="SAM" id="MobiDB-lite"/>
    </source>
</evidence>
<dbReference type="EMBL" id="AZIL01002318">
    <property type="protein sequence ID" value="EWM21981.1"/>
    <property type="molecule type" value="Genomic_DNA"/>
</dbReference>
<keyword evidence="3" id="KW-1185">Reference proteome</keyword>
<proteinExistence type="predicted"/>
<dbReference type="AlphaFoldDB" id="W7TNL9"/>
<accession>W7TNL9</accession>